<dbReference type="AlphaFoldDB" id="A0A930FYM5"/>
<comment type="caution">
    <text evidence="1">The sequence shown here is derived from an EMBL/GenBank/DDBJ whole genome shotgun (WGS) entry which is preliminary data.</text>
</comment>
<protein>
    <submittedName>
        <fullName evidence="1">Uncharacterized protein</fullName>
    </submittedName>
</protein>
<dbReference type="Proteomes" id="UP000718593">
    <property type="component" value="Unassembled WGS sequence"/>
</dbReference>
<evidence type="ECO:0000313" key="2">
    <source>
        <dbReference type="Proteomes" id="UP000718593"/>
    </source>
</evidence>
<dbReference type="EMBL" id="JABZMI010000071">
    <property type="protein sequence ID" value="MBF1164459.1"/>
    <property type="molecule type" value="Genomic_DNA"/>
</dbReference>
<sequence>MNQQQLLSEFGLSPADLQTSVDNIVSVAMYDRAAQIEKGSIATLINDCRLGAIQAMLEAKPELAAVFIHLGAELMATAGEEVVIEAAITNPSKAIALISALA</sequence>
<organism evidence="1 2">
    <name type="scientific">Dechloromonas agitata</name>
    <dbReference type="NCBI Taxonomy" id="73030"/>
    <lineage>
        <taxon>Bacteria</taxon>
        <taxon>Pseudomonadati</taxon>
        <taxon>Pseudomonadota</taxon>
        <taxon>Betaproteobacteria</taxon>
        <taxon>Rhodocyclales</taxon>
        <taxon>Azonexaceae</taxon>
        <taxon>Dechloromonas</taxon>
    </lineage>
</organism>
<proteinExistence type="predicted"/>
<evidence type="ECO:0000313" key="1">
    <source>
        <dbReference type="EMBL" id="MBF1164459.1"/>
    </source>
</evidence>
<reference evidence="1" key="1">
    <citation type="submission" date="2020-04" db="EMBL/GenBank/DDBJ databases">
        <title>Deep metagenomics examines the oral microbiome during advanced dental caries in children, revealing novel taxa and co-occurrences with host molecules.</title>
        <authorList>
            <person name="Baker J.L."/>
            <person name="Morton J.T."/>
            <person name="Dinis M."/>
            <person name="Alvarez R."/>
            <person name="Tran N.C."/>
            <person name="Knight R."/>
            <person name="Edlund A."/>
        </authorList>
    </citation>
    <scope>NUCLEOTIDE SEQUENCE</scope>
    <source>
        <strain evidence="1">JCVI_32_bin.24</strain>
    </source>
</reference>
<accession>A0A930FYM5</accession>
<gene>
    <name evidence="1" type="ORF">HXL68_05410</name>
</gene>
<name>A0A930FYM5_9RHOO</name>